<evidence type="ECO:0000256" key="3">
    <source>
        <dbReference type="ARBA" id="ARBA00023015"/>
    </source>
</evidence>
<evidence type="ECO:0000259" key="9">
    <source>
        <dbReference type="PROSITE" id="PS51755"/>
    </source>
</evidence>
<dbReference type="GO" id="GO:0006355">
    <property type="term" value="P:regulation of DNA-templated transcription"/>
    <property type="evidence" value="ECO:0007669"/>
    <property type="project" value="InterPro"/>
</dbReference>
<keyword evidence="4 7" id="KW-0238">DNA-binding</keyword>
<gene>
    <name evidence="10" type="ORF">IAB63_05460</name>
</gene>
<feature type="DNA-binding region" description="OmpR/PhoB-type" evidence="7">
    <location>
        <begin position="133"/>
        <end position="232"/>
    </location>
</feature>
<evidence type="ECO:0000256" key="2">
    <source>
        <dbReference type="ARBA" id="ARBA00023012"/>
    </source>
</evidence>
<dbReference type="GO" id="GO:0005829">
    <property type="term" value="C:cytosol"/>
    <property type="evidence" value="ECO:0007669"/>
    <property type="project" value="TreeGrafter"/>
</dbReference>
<reference evidence="10" key="2">
    <citation type="journal article" date="2021" name="PeerJ">
        <title>Extensive microbial diversity within the chicken gut microbiome revealed by metagenomics and culture.</title>
        <authorList>
            <person name="Gilroy R."/>
            <person name="Ravi A."/>
            <person name="Getino M."/>
            <person name="Pursley I."/>
            <person name="Horton D.L."/>
            <person name="Alikhan N.F."/>
            <person name="Baker D."/>
            <person name="Gharbi K."/>
            <person name="Hall N."/>
            <person name="Watson M."/>
            <person name="Adriaenssens E.M."/>
            <person name="Foster-Nyarko E."/>
            <person name="Jarju S."/>
            <person name="Secka A."/>
            <person name="Antonio M."/>
            <person name="Oren A."/>
            <person name="Chaudhuri R.R."/>
            <person name="La Ragione R."/>
            <person name="Hildebrand F."/>
            <person name="Pallen M.J."/>
        </authorList>
    </citation>
    <scope>NUCLEOTIDE SEQUENCE</scope>
    <source>
        <strain evidence="10">CHK187-14744</strain>
    </source>
</reference>
<evidence type="ECO:0000256" key="7">
    <source>
        <dbReference type="PROSITE-ProRule" id="PRU01091"/>
    </source>
</evidence>
<accession>A0A9D1HG72</accession>
<feature type="domain" description="Response regulatory" evidence="8">
    <location>
        <begin position="5"/>
        <end position="118"/>
    </location>
</feature>
<evidence type="ECO:0000256" key="5">
    <source>
        <dbReference type="ARBA" id="ARBA00023163"/>
    </source>
</evidence>
<evidence type="ECO:0000313" key="10">
    <source>
        <dbReference type="EMBL" id="HIU02681.1"/>
    </source>
</evidence>
<reference evidence="10" key="1">
    <citation type="submission" date="2020-10" db="EMBL/GenBank/DDBJ databases">
        <authorList>
            <person name="Gilroy R."/>
        </authorList>
    </citation>
    <scope>NUCLEOTIDE SEQUENCE</scope>
    <source>
        <strain evidence="10">CHK187-14744</strain>
    </source>
</reference>
<keyword evidence="3" id="KW-0805">Transcription regulation</keyword>
<comment type="caution">
    <text evidence="10">The sequence shown here is derived from an EMBL/GenBank/DDBJ whole genome shotgun (WGS) entry which is preliminary data.</text>
</comment>
<dbReference type="GO" id="GO:0000976">
    <property type="term" value="F:transcription cis-regulatory region binding"/>
    <property type="evidence" value="ECO:0007669"/>
    <property type="project" value="TreeGrafter"/>
</dbReference>
<dbReference type="PANTHER" id="PTHR48111">
    <property type="entry name" value="REGULATOR OF RPOS"/>
    <property type="match status" value="1"/>
</dbReference>
<keyword evidence="2" id="KW-0902">Two-component regulatory system</keyword>
<organism evidence="10 11">
    <name type="scientific">Candidatus Onthocola gallistercoris</name>
    <dbReference type="NCBI Taxonomy" id="2840876"/>
    <lineage>
        <taxon>Bacteria</taxon>
        <taxon>Bacillati</taxon>
        <taxon>Bacillota</taxon>
        <taxon>Bacilli</taxon>
        <taxon>Candidatus Onthocola</taxon>
    </lineage>
</organism>
<dbReference type="FunFam" id="3.40.50.2300:FF:000001">
    <property type="entry name" value="DNA-binding response regulator PhoB"/>
    <property type="match status" value="1"/>
</dbReference>
<dbReference type="GO" id="GO:0000156">
    <property type="term" value="F:phosphorelay response regulator activity"/>
    <property type="evidence" value="ECO:0007669"/>
    <property type="project" value="TreeGrafter"/>
</dbReference>
<dbReference type="CDD" id="cd00383">
    <property type="entry name" value="trans_reg_C"/>
    <property type="match status" value="1"/>
</dbReference>
<dbReference type="InterPro" id="IPR039420">
    <property type="entry name" value="WalR-like"/>
</dbReference>
<dbReference type="InterPro" id="IPR011006">
    <property type="entry name" value="CheY-like_superfamily"/>
</dbReference>
<keyword evidence="1 6" id="KW-0597">Phosphoprotein</keyword>
<dbReference type="GO" id="GO:0032993">
    <property type="term" value="C:protein-DNA complex"/>
    <property type="evidence" value="ECO:0007669"/>
    <property type="project" value="TreeGrafter"/>
</dbReference>
<feature type="modified residue" description="4-aspartylphosphate" evidence="6">
    <location>
        <position position="54"/>
    </location>
</feature>
<dbReference type="Pfam" id="PF00072">
    <property type="entry name" value="Response_reg"/>
    <property type="match status" value="1"/>
</dbReference>
<dbReference type="PROSITE" id="PS50110">
    <property type="entry name" value="RESPONSE_REGULATORY"/>
    <property type="match status" value="1"/>
</dbReference>
<sequence>MDKQRILVVDDDREIVRAICKLLELEGYETLQAYDGLEALDMLTSNTVHLLIIDVMMPRLNGLSAVMKIRESKNIPIIILSAKTEDSDKILGLSMGADDYVSKPFNTEELMARVKAQLRRYLTLGSAFSEPQKDVIHLGDLILDKESKQLSVNGESVRLTATEYKIVELLMSYPGRVFSAEEIYSRVWNEDAYAVENTVMVHIRRIREKIEINPKNPKYLKVVWGIGYKMEKI</sequence>
<evidence type="ECO:0000259" key="8">
    <source>
        <dbReference type="PROSITE" id="PS50110"/>
    </source>
</evidence>
<evidence type="ECO:0000256" key="6">
    <source>
        <dbReference type="PROSITE-ProRule" id="PRU00169"/>
    </source>
</evidence>
<dbReference type="Gene3D" id="1.10.10.10">
    <property type="entry name" value="Winged helix-like DNA-binding domain superfamily/Winged helix DNA-binding domain"/>
    <property type="match status" value="1"/>
</dbReference>
<keyword evidence="5" id="KW-0804">Transcription</keyword>
<dbReference type="InterPro" id="IPR001867">
    <property type="entry name" value="OmpR/PhoB-type_DNA-bd"/>
</dbReference>
<dbReference type="InterPro" id="IPR036388">
    <property type="entry name" value="WH-like_DNA-bd_sf"/>
</dbReference>
<dbReference type="Proteomes" id="UP000824164">
    <property type="component" value="Unassembled WGS sequence"/>
</dbReference>
<evidence type="ECO:0000256" key="4">
    <source>
        <dbReference type="ARBA" id="ARBA00023125"/>
    </source>
</evidence>
<evidence type="ECO:0000313" key="11">
    <source>
        <dbReference type="Proteomes" id="UP000824164"/>
    </source>
</evidence>
<dbReference type="PANTHER" id="PTHR48111:SF2">
    <property type="entry name" value="RESPONSE REGULATOR SAER"/>
    <property type="match status" value="1"/>
</dbReference>
<dbReference type="PROSITE" id="PS51755">
    <property type="entry name" value="OMPR_PHOB"/>
    <property type="match status" value="1"/>
</dbReference>
<dbReference type="SUPFAM" id="SSF52172">
    <property type="entry name" value="CheY-like"/>
    <property type="match status" value="1"/>
</dbReference>
<protein>
    <submittedName>
        <fullName evidence="10">Response regulator transcription factor</fullName>
    </submittedName>
</protein>
<dbReference type="SMART" id="SM00448">
    <property type="entry name" value="REC"/>
    <property type="match status" value="1"/>
</dbReference>
<proteinExistence type="predicted"/>
<dbReference type="CDD" id="cd17574">
    <property type="entry name" value="REC_OmpR"/>
    <property type="match status" value="1"/>
</dbReference>
<evidence type="ECO:0000256" key="1">
    <source>
        <dbReference type="ARBA" id="ARBA00022553"/>
    </source>
</evidence>
<dbReference type="InterPro" id="IPR001789">
    <property type="entry name" value="Sig_transdc_resp-reg_receiver"/>
</dbReference>
<dbReference type="SMART" id="SM00862">
    <property type="entry name" value="Trans_reg_C"/>
    <property type="match status" value="1"/>
</dbReference>
<dbReference type="Gene3D" id="6.10.250.690">
    <property type="match status" value="1"/>
</dbReference>
<dbReference type="AlphaFoldDB" id="A0A9D1HG72"/>
<dbReference type="FunFam" id="1.10.10.10:FF:000018">
    <property type="entry name" value="DNA-binding response regulator ResD"/>
    <property type="match status" value="1"/>
</dbReference>
<dbReference type="EMBL" id="DVLT01000037">
    <property type="protein sequence ID" value="HIU02681.1"/>
    <property type="molecule type" value="Genomic_DNA"/>
</dbReference>
<name>A0A9D1HG72_9FIRM</name>
<dbReference type="Gene3D" id="3.40.50.2300">
    <property type="match status" value="1"/>
</dbReference>
<dbReference type="Pfam" id="PF00486">
    <property type="entry name" value="Trans_reg_C"/>
    <property type="match status" value="1"/>
</dbReference>
<feature type="domain" description="OmpR/PhoB-type" evidence="9">
    <location>
        <begin position="133"/>
        <end position="232"/>
    </location>
</feature>